<evidence type="ECO:0000313" key="2">
    <source>
        <dbReference type="Proteomes" id="UP000177745"/>
    </source>
</evidence>
<dbReference type="Proteomes" id="UP000177745">
    <property type="component" value="Unassembled WGS sequence"/>
</dbReference>
<dbReference type="EMBL" id="MGKY01000011">
    <property type="protein sequence ID" value="OGN33805.1"/>
    <property type="molecule type" value="Genomic_DNA"/>
</dbReference>
<name>A0A1F8H864_9BACT</name>
<accession>A0A1F8H864</accession>
<protein>
    <submittedName>
        <fullName evidence="1">Uncharacterized protein</fullName>
    </submittedName>
</protein>
<reference evidence="1 2" key="1">
    <citation type="journal article" date="2016" name="Nat. Commun.">
        <title>Thousands of microbial genomes shed light on interconnected biogeochemical processes in an aquifer system.</title>
        <authorList>
            <person name="Anantharaman K."/>
            <person name="Brown C.T."/>
            <person name="Hug L.A."/>
            <person name="Sharon I."/>
            <person name="Castelle C.J."/>
            <person name="Probst A.J."/>
            <person name="Thomas B.C."/>
            <person name="Singh A."/>
            <person name="Wilkins M.J."/>
            <person name="Karaoz U."/>
            <person name="Brodie E.L."/>
            <person name="Williams K.H."/>
            <person name="Hubbard S.S."/>
            <person name="Banfield J.F."/>
        </authorList>
    </citation>
    <scope>NUCLEOTIDE SEQUENCE [LARGE SCALE GENOMIC DNA]</scope>
</reference>
<comment type="caution">
    <text evidence="1">The sequence shown here is derived from an EMBL/GenBank/DDBJ whole genome shotgun (WGS) entry which is preliminary data.</text>
</comment>
<dbReference type="AlphaFoldDB" id="A0A1F8H864"/>
<evidence type="ECO:0000313" key="1">
    <source>
        <dbReference type="EMBL" id="OGN33805.1"/>
    </source>
</evidence>
<proteinExistence type="predicted"/>
<sequence length="96" mass="10401">MVKKRGGYFCPPFGLDTEFVVFDALDEGGPLIVGEEHGILRRVIAVADSHAVGLDSHSDASLRIVLGPRRNLEVPIANSDTTEHLFSFLQSLPTAL</sequence>
<gene>
    <name evidence="1" type="ORF">A3G51_04075</name>
</gene>
<organism evidence="1 2">
    <name type="scientific">Candidatus Yanofskybacteria bacterium RIFCSPLOWO2_12_FULL_43_11b</name>
    <dbReference type="NCBI Taxonomy" id="1802710"/>
    <lineage>
        <taxon>Bacteria</taxon>
        <taxon>Candidatus Yanofskyibacteriota</taxon>
    </lineage>
</organism>